<evidence type="ECO:0000313" key="3">
    <source>
        <dbReference type="Proteomes" id="UP001249505"/>
    </source>
</evidence>
<evidence type="ECO:0000313" key="2">
    <source>
        <dbReference type="EMBL" id="MDT3280473.1"/>
    </source>
</evidence>
<keyword evidence="1" id="KW-0472">Membrane</keyword>
<gene>
    <name evidence="2" type="ORF">Q4Q50_09260</name>
</gene>
<keyword evidence="3" id="KW-1185">Reference proteome</keyword>
<evidence type="ECO:0000256" key="1">
    <source>
        <dbReference type="SAM" id="Phobius"/>
    </source>
</evidence>
<feature type="transmembrane region" description="Helical" evidence="1">
    <location>
        <begin position="102"/>
        <end position="122"/>
    </location>
</feature>
<accession>A0ABU3FZI7</accession>
<sequence>MAFDYLTGSLEDFLKSPTAATATQVPTVAANPSTTGWFDKVNSGLGNALSLYAQYEQVRAFKNANGTGQKELLETVQTPAPNTMYTYASPSEQLKQKMAQGLQVGTGTLFAVVGGVALLYWLSRRK</sequence>
<keyword evidence="1" id="KW-0812">Transmembrane</keyword>
<proteinExistence type="predicted"/>
<organism evidence="2 3">
    <name type="scientific">Shewanella scandinavica</name>
    <dbReference type="NCBI Taxonomy" id="3063538"/>
    <lineage>
        <taxon>Bacteria</taxon>
        <taxon>Pseudomonadati</taxon>
        <taxon>Pseudomonadota</taxon>
        <taxon>Gammaproteobacteria</taxon>
        <taxon>Alteromonadales</taxon>
        <taxon>Shewanellaceae</taxon>
        <taxon>Shewanella</taxon>
    </lineage>
</organism>
<comment type="caution">
    <text evidence="2">The sequence shown here is derived from an EMBL/GenBank/DDBJ whole genome shotgun (WGS) entry which is preliminary data.</text>
</comment>
<dbReference type="RefSeq" id="WP_311899127.1">
    <property type="nucleotide sequence ID" value="NZ_JAUOES010000008.1"/>
</dbReference>
<dbReference type="Proteomes" id="UP001249505">
    <property type="component" value="Unassembled WGS sequence"/>
</dbReference>
<dbReference type="EMBL" id="JAUOES010000008">
    <property type="protein sequence ID" value="MDT3280473.1"/>
    <property type="molecule type" value="Genomic_DNA"/>
</dbReference>
<reference evidence="2 3" key="1">
    <citation type="submission" date="2023-07" db="EMBL/GenBank/DDBJ databases">
        <title>Novel Shewanella species isolated from Baltic Sea sediments.</title>
        <authorList>
            <person name="Martin-Rodriguez A.J."/>
        </authorList>
    </citation>
    <scope>NUCLEOTIDE SEQUENCE [LARGE SCALE GENOMIC DNA]</scope>
    <source>
        <strain evidence="2 3">SP2S1-2</strain>
    </source>
</reference>
<protein>
    <submittedName>
        <fullName evidence="2">Uncharacterized protein</fullName>
    </submittedName>
</protein>
<keyword evidence="1" id="KW-1133">Transmembrane helix</keyword>
<name>A0ABU3FZI7_9GAMM</name>